<proteinExistence type="predicted"/>
<dbReference type="EMBL" id="BARS01050686">
    <property type="protein sequence ID" value="GAG50622.1"/>
    <property type="molecule type" value="Genomic_DNA"/>
</dbReference>
<name>X0YVF2_9ZZZZ</name>
<accession>X0YVF2</accession>
<comment type="caution">
    <text evidence="2">The sequence shown here is derived from an EMBL/GenBank/DDBJ whole genome shotgun (WGS) entry which is preliminary data.</text>
</comment>
<dbReference type="AlphaFoldDB" id="X0YVF2"/>
<sequence length="173" mass="19183">MSLRTKALVIIGVALLCMAGLTYVTSRFTFMRGLEEIEERQTSRNVERAVSTLSHFISDLEAGTAGWATRDDTYAFIEDGNDEYIQSNLIDETFITLRLNLMLFVHSSGRIVFGKAFDLENEEETPIPQDLLGHLSANSLLLSQADTHNFTSGIISLKRGPVLIASQPILTSE</sequence>
<evidence type="ECO:0000259" key="1">
    <source>
        <dbReference type="Pfam" id="PF05228"/>
    </source>
</evidence>
<protein>
    <recommendedName>
        <fullName evidence="1">CHASE4 domain-containing protein</fullName>
    </recommendedName>
</protein>
<dbReference type="Pfam" id="PF05228">
    <property type="entry name" value="CHASE4"/>
    <property type="match status" value="1"/>
</dbReference>
<evidence type="ECO:0000313" key="2">
    <source>
        <dbReference type="EMBL" id="GAG50622.1"/>
    </source>
</evidence>
<feature type="non-terminal residue" evidence="2">
    <location>
        <position position="173"/>
    </location>
</feature>
<feature type="domain" description="CHASE4" evidence="1">
    <location>
        <begin position="53"/>
        <end position="173"/>
    </location>
</feature>
<dbReference type="InterPro" id="IPR007892">
    <property type="entry name" value="CHASE4"/>
</dbReference>
<reference evidence="2" key="1">
    <citation type="journal article" date="2014" name="Front. Microbiol.">
        <title>High frequency of phylogenetically diverse reductive dehalogenase-homologous genes in deep subseafloor sedimentary metagenomes.</title>
        <authorList>
            <person name="Kawai M."/>
            <person name="Futagami T."/>
            <person name="Toyoda A."/>
            <person name="Takaki Y."/>
            <person name="Nishi S."/>
            <person name="Hori S."/>
            <person name="Arai W."/>
            <person name="Tsubouchi T."/>
            <person name="Morono Y."/>
            <person name="Uchiyama I."/>
            <person name="Ito T."/>
            <person name="Fujiyama A."/>
            <person name="Inagaki F."/>
            <person name="Takami H."/>
        </authorList>
    </citation>
    <scope>NUCLEOTIDE SEQUENCE</scope>
    <source>
        <strain evidence="2">Expedition CK06-06</strain>
    </source>
</reference>
<organism evidence="2">
    <name type="scientific">marine sediment metagenome</name>
    <dbReference type="NCBI Taxonomy" id="412755"/>
    <lineage>
        <taxon>unclassified sequences</taxon>
        <taxon>metagenomes</taxon>
        <taxon>ecological metagenomes</taxon>
    </lineage>
</organism>
<gene>
    <name evidence="2" type="ORF">S01H1_75619</name>
</gene>